<dbReference type="InterPro" id="IPR002772">
    <property type="entry name" value="Glyco_hydro_3_C"/>
</dbReference>
<feature type="domain" description="Fibronectin type III-like" evidence="5">
    <location>
        <begin position="574"/>
        <end position="644"/>
    </location>
</feature>
<dbReference type="SMART" id="SM01217">
    <property type="entry name" value="Fn3_like"/>
    <property type="match status" value="1"/>
</dbReference>
<sequence>MEPEEILGQLTLEEKAALLSGKTMWQTRDIKRLDIPSVFCADGPHGLRRQGKQGDYLGIRTSLPATCFPTASAVANSWDETLAEEIGTALGEEAVLQDVQILLGPGLNIKRNPLCGRNFEYFSEDPCLSGKMAAAYVRGIQKKGVYACIKHFAVNNQECRRMSVNAVVDERTLREIYLTGFEIAVKEGKAKAVMTSYNRVNGAYANENEHLLREILRKEWGFSGIVITDWGGSNDHVKGTKAGSNLEMPASGLSSAKELVEAVENGSLKEEVLDQRVLELLRAVLDLKSKKQKTGDLYSQKAHHRLARKAAAQSCVLLKNENHLLPLKIGCKAAVIGDFAFSPRYQGAGSSLVRPVLLDTPKDELFLSGLKTAWAHGYLRNGKSSRKLEQEALKAAAGADVVLYFFGLTEASESEALDRSHMRVPQNQIDLLYKLSEVNSHIVGILSGGSAVEAPWESCCEAILYGGLLGEAGGGAVADLITGRVNPSGKLSETYPVCYKDCPSYSYFPGTGKNSEYREGIYTGYRYYETAGIPVRYPFGFGLSYTDFAYSDLSLSQEGATFCLKNAGCFDGAETAQLYIGRKDSQIFRPAKELKGFQKVFLKAGETKQITLFFDDKTFRYWNVKTNSWEVEGGRYQIMIGSDVLDIRLMAELEVKGTTKLFPYQREEMENYYKGAAAQISKEEFECLLGYPVPDGVWQEPLERNDTVSQMIYARNRGARFVCRCLIRLINRRQRLGKPGLNILFIYNMTFRSMAKLTGGFINMEMAEGLVQIVNGQVLKGIRNVVSAFLRKQKTEKQYRKILEKGQGR</sequence>
<evidence type="ECO:0000256" key="1">
    <source>
        <dbReference type="ARBA" id="ARBA00005336"/>
    </source>
</evidence>
<dbReference type="PROSITE" id="PS00775">
    <property type="entry name" value="GLYCOSYL_HYDROL_F3"/>
    <property type="match status" value="1"/>
</dbReference>
<keyword evidence="2 4" id="KW-0378">Hydrolase</keyword>
<gene>
    <name evidence="6" type="ORF">OCV88_02440</name>
</gene>
<evidence type="ECO:0000259" key="5">
    <source>
        <dbReference type="SMART" id="SM01217"/>
    </source>
</evidence>
<dbReference type="Gene3D" id="2.60.40.10">
    <property type="entry name" value="Immunoglobulins"/>
    <property type="match status" value="1"/>
</dbReference>
<dbReference type="Pfam" id="PF14310">
    <property type="entry name" value="Fn3-like"/>
    <property type="match status" value="1"/>
</dbReference>
<dbReference type="SUPFAM" id="SSF51445">
    <property type="entry name" value="(Trans)glycosidases"/>
    <property type="match status" value="1"/>
</dbReference>
<evidence type="ECO:0000313" key="6">
    <source>
        <dbReference type="EMBL" id="MCU6761195.1"/>
    </source>
</evidence>
<dbReference type="SUPFAM" id="SSF52279">
    <property type="entry name" value="Beta-D-glucan exohydrolase, C-terminal domain"/>
    <property type="match status" value="1"/>
</dbReference>
<dbReference type="PRINTS" id="PR00133">
    <property type="entry name" value="GLHYDRLASE3"/>
</dbReference>
<dbReference type="Proteomes" id="UP001652442">
    <property type="component" value="Unassembled WGS sequence"/>
</dbReference>
<dbReference type="InterPro" id="IPR036881">
    <property type="entry name" value="Glyco_hydro_3_C_sf"/>
</dbReference>
<dbReference type="PANTHER" id="PTHR42715">
    <property type="entry name" value="BETA-GLUCOSIDASE"/>
    <property type="match status" value="1"/>
</dbReference>
<keyword evidence="3" id="KW-0119">Carbohydrate metabolism</keyword>
<organism evidence="6 7">
    <name type="scientific">Brotonthovivens ammoniilytica</name>
    <dbReference type="NCBI Taxonomy" id="2981725"/>
    <lineage>
        <taxon>Bacteria</taxon>
        <taxon>Bacillati</taxon>
        <taxon>Bacillota</taxon>
        <taxon>Clostridia</taxon>
        <taxon>Lachnospirales</taxon>
        <taxon>Lachnospiraceae</taxon>
        <taxon>Brotonthovivens</taxon>
    </lineage>
</organism>
<dbReference type="InterPro" id="IPR036962">
    <property type="entry name" value="Glyco_hydro_3_N_sf"/>
</dbReference>
<dbReference type="InterPro" id="IPR019800">
    <property type="entry name" value="Glyco_hydro_3_AS"/>
</dbReference>
<name>A0ABT2TG75_9FIRM</name>
<dbReference type="InterPro" id="IPR050288">
    <property type="entry name" value="Cellulose_deg_GH3"/>
</dbReference>
<dbReference type="InterPro" id="IPR026891">
    <property type="entry name" value="Fn3-like"/>
</dbReference>
<dbReference type="EMBL" id="JAOQJQ010000001">
    <property type="protein sequence ID" value="MCU6761195.1"/>
    <property type="molecule type" value="Genomic_DNA"/>
</dbReference>
<accession>A0ABT2TG75</accession>
<keyword evidence="4" id="KW-0326">Glycosidase</keyword>
<reference evidence="6 7" key="1">
    <citation type="journal article" date="2021" name="ISME Commun">
        <title>Automated analysis of genomic sequences facilitates high-throughput and comprehensive description of bacteria.</title>
        <authorList>
            <person name="Hitch T.C.A."/>
        </authorList>
    </citation>
    <scope>NUCLEOTIDE SEQUENCE [LARGE SCALE GENOMIC DNA]</scope>
    <source>
        <strain evidence="6 7">Sanger_109</strain>
    </source>
</reference>
<dbReference type="GO" id="GO:0016787">
    <property type="term" value="F:hydrolase activity"/>
    <property type="evidence" value="ECO:0007669"/>
    <property type="project" value="UniProtKB-KW"/>
</dbReference>
<dbReference type="InterPro" id="IPR001764">
    <property type="entry name" value="Glyco_hydro_3_N"/>
</dbReference>
<evidence type="ECO:0000313" key="7">
    <source>
        <dbReference type="Proteomes" id="UP001652442"/>
    </source>
</evidence>
<dbReference type="Gene3D" id="3.40.50.1700">
    <property type="entry name" value="Glycoside hydrolase family 3 C-terminal domain"/>
    <property type="match status" value="1"/>
</dbReference>
<dbReference type="RefSeq" id="WP_158424040.1">
    <property type="nucleotide sequence ID" value="NZ_JAOQJQ010000001.1"/>
</dbReference>
<keyword evidence="7" id="KW-1185">Reference proteome</keyword>
<dbReference type="InterPro" id="IPR013783">
    <property type="entry name" value="Ig-like_fold"/>
</dbReference>
<evidence type="ECO:0000256" key="2">
    <source>
        <dbReference type="ARBA" id="ARBA00022801"/>
    </source>
</evidence>
<comment type="caution">
    <text evidence="6">The sequence shown here is derived from an EMBL/GenBank/DDBJ whole genome shotgun (WGS) entry which is preliminary data.</text>
</comment>
<dbReference type="Gene3D" id="3.20.20.300">
    <property type="entry name" value="Glycoside hydrolase, family 3, N-terminal domain"/>
    <property type="match status" value="1"/>
</dbReference>
<dbReference type="PANTHER" id="PTHR42715:SF10">
    <property type="entry name" value="BETA-GLUCOSIDASE"/>
    <property type="match status" value="1"/>
</dbReference>
<dbReference type="InterPro" id="IPR017853">
    <property type="entry name" value="GH"/>
</dbReference>
<protein>
    <submittedName>
        <fullName evidence="6">Glycoside hydrolase family 3 C-terminal domain-containing protein</fullName>
    </submittedName>
</protein>
<dbReference type="Pfam" id="PF01915">
    <property type="entry name" value="Glyco_hydro_3_C"/>
    <property type="match status" value="1"/>
</dbReference>
<evidence type="ECO:0000256" key="3">
    <source>
        <dbReference type="ARBA" id="ARBA00023277"/>
    </source>
</evidence>
<dbReference type="Pfam" id="PF00933">
    <property type="entry name" value="Glyco_hydro_3"/>
    <property type="match status" value="1"/>
</dbReference>
<proteinExistence type="inferred from homology"/>
<comment type="similarity">
    <text evidence="1 4">Belongs to the glycosyl hydrolase 3 family.</text>
</comment>
<evidence type="ECO:0000256" key="4">
    <source>
        <dbReference type="RuleBase" id="RU361161"/>
    </source>
</evidence>